<keyword evidence="4" id="KW-0808">Transferase</keyword>
<dbReference type="Pfam" id="PF03279">
    <property type="entry name" value="Lip_A_acyltrans"/>
    <property type="match status" value="1"/>
</dbReference>
<dbReference type="PANTHER" id="PTHR30606:SF10">
    <property type="entry name" value="PHOSPHATIDYLINOSITOL MANNOSIDE ACYLTRANSFERASE"/>
    <property type="match status" value="1"/>
</dbReference>
<dbReference type="CDD" id="cd07984">
    <property type="entry name" value="LPLAT_LABLAT-like"/>
    <property type="match status" value="1"/>
</dbReference>
<keyword evidence="2" id="KW-1003">Cell membrane</keyword>
<dbReference type="InterPro" id="IPR004960">
    <property type="entry name" value="LipA_acyltrans"/>
</dbReference>
<dbReference type="Proteomes" id="UP000826725">
    <property type="component" value="Chromosome"/>
</dbReference>
<name>A0A8D5FLX2_9BACT</name>
<dbReference type="KEGG" id="dbk:DGMP_13370"/>
<comment type="subcellular location">
    <subcellularLocation>
        <location evidence="1">Cell inner membrane</location>
    </subcellularLocation>
</comment>
<evidence type="ECO:0000256" key="1">
    <source>
        <dbReference type="ARBA" id="ARBA00004533"/>
    </source>
</evidence>
<evidence type="ECO:0000256" key="4">
    <source>
        <dbReference type="ARBA" id="ARBA00022679"/>
    </source>
</evidence>
<dbReference type="PANTHER" id="PTHR30606">
    <property type="entry name" value="LIPID A BIOSYNTHESIS LAUROYL ACYLTRANSFERASE"/>
    <property type="match status" value="1"/>
</dbReference>
<dbReference type="GO" id="GO:0005886">
    <property type="term" value="C:plasma membrane"/>
    <property type="evidence" value="ECO:0007669"/>
    <property type="project" value="UniProtKB-SubCell"/>
</dbReference>
<sequence>MKLKHKLEYFLLRSVIFFINLLPVPVILWLCSSLGLIAWIIFPFRLQVAYANLSTVFPELNHSEKLRLLRRVYLQFTRCFGLVFILHRRKLVGLIENAEISGRDKLEAALSRGKGVILTTIHASWFEAYFAWFNLSGLPTSLIYQKQSNPLSDRYFVKQRSRYGTSLEHVSSYDGMKAFEEALARNRLLIVSLDQSYASRGTKVLFFNRPLACAKGTAMLHLRTGAPVLTSVYYMKDGKMHIDFDTVKLPAYDEINEENINDISSRAIKLYEPFIREYPEQWFSLFHRLWSKDKNDYPPVKRTLKQIFF</sequence>
<keyword evidence="3" id="KW-0997">Cell inner membrane</keyword>
<keyword evidence="7" id="KW-0812">Transmembrane</keyword>
<organism evidence="8 9">
    <name type="scientific">Desulfomarina profundi</name>
    <dbReference type="NCBI Taxonomy" id="2772557"/>
    <lineage>
        <taxon>Bacteria</taxon>
        <taxon>Pseudomonadati</taxon>
        <taxon>Thermodesulfobacteriota</taxon>
        <taxon>Desulfobulbia</taxon>
        <taxon>Desulfobulbales</taxon>
        <taxon>Desulfobulbaceae</taxon>
        <taxon>Desulfomarina</taxon>
    </lineage>
</organism>
<keyword evidence="5 7" id="KW-0472">Membrane</keyword>
<accession>A0A8D5FLX2</accession>
<evidence type="ECO:0000313" key="8">
    <source>
        <dbReference type="EMBL" id="BCL60644.1"/>
    </source>
</evidence>
<reference evidence="8" key="1">
    <citation type="submission" date="2020-09" db="EMBL/GenBank/DDBJ databases">
        <title>Desulfogranum mesoprofundum gen. nov., sp. nov., a novel mesophilic, sulfate-reducing chemolithoautotroph isolated from a deep-sea hydrothermal vent chimney in the Suiyo Seamount.</title>
        <authorList>
            <person name="Hashimoto Y."/>
            <person name="Nakagawa S."/>
        </authorList>
    </citation>
    <scope>NUCLEOTIDE SEQUENCE</scope>
    <source>
        <strain evidence="8">KT2</strain>
    </source>
</reference>
<evidence type="ECO:0000313" key="9">
    <source>
        <dbReference type="Proteomes" id="UP000826725"/>
    </source>
</evidence>
<dbReference type="GO" id="GO:0009247">
    <property type="term" value="P:glycolipid biosynthetic process"/>
    <property type="evidence" value="ECO:0007669"/>
    <property type="project" value="UniProtKB-ARBA"/>
</dbReference>
<feature type="transmembrane region" description="Helical" evidence="7">
    <location>
        <begin position="12"/>
        <end position="42"/>
    </location>
</feature>
<evidence type="ECO:0000256" key="5">
    <source>
        <dbReference type="ARBA" id="ARBA00023136"/>
    </source>
</evidence>
<keyword evidence="6 8" id="KW-0012">Acyltransferase</keyword>
<dbReference type="AlphaFoldDB" id="A0A8D5FLX2"/>
<protein>
    <submittedName>
        <fullName evidence="8">Lipid A biosynthesis lauroyl acyltransferase</fullName>
    </submittedName>
</protein>
<proteinExistence type="predicted"/>
<evidence type="ECO:0000256" key="3">
    <source>
        <dbReference type="ARBA" id="ARBA00022519"/>
    </source>
</evidence>
<gene>
    <name evidence="8" type="ORF">DGMP_13370</name>
</gene>
<evidence type="ECO:0000256" key="7">
    <source>
        <dbReference type="SAM" id="Phobius"/>
    </source>
</evidence>
<keyword evidence="7" id="KW-1133">Transmembrane helix</keyword>
<evidence type="ECO:0000256" key="2">
    <source>
        <dbReference type="ARBA" id="ARBA00022475"/>
    </source>
</evidence>
<dbReference type="GO" id="GO:0016746">
    <property type="term" value="F:acyltransferase activity"/>
    <property type="evidence" value="ECO:0007669"/>
    <property type="project" value="UniProtKB-KW"/>
</dbReference>
<evidence type="ECO:0000256" key="6">
    <source>
        <dbReference type="ARBA" id="ARBA00023315"/>
    </source>
</evidence>
<dbReference type="RefSeq" id="WP_228856751.1">
    <property type="nucleotide sequence ID" value="NZ_AP024086.1"/>
</dbReference>
<dbReference type="EMBL" id="AP024086">
    <property type="protein sequence ID" value="BCL60644.1"/>
    <property type="molecule type" value="Genomic_DNA"/>
</dbReference>
<keyword evidence="9" id="KW-1185">Reference proteome</keyword>